<dbReference type="AlphaFoldDB" id="L8ECI2"/>
<accession>L8ECI2</accession>
<name>L8ECI2_HUMAN</name>
<gene>
    <name evidence="1" type="primary">PCDH18</name>
</gene>
<dbReference type="ChiTaRS" id="PCDH18">
    <property type="organism name" value="human"/>
</dbReference>
<dbReference type="OrthoDB" id="6252479at2759"/>
<evidence type="ECO:0000313" key="1">
    <source>
        <dbReference type="EMBL" id="CCQ43612.1"/>
    </source>
</evidence>
<proteinExistence type="predicted"/>
<dbReference type="EMBL" id="HF584115">
    <property type="protein sequence ID" value="CCQ43612.1"/>
    <property type="molecule type" value="Genomic_DNA"/>
</dbReference>
<reference evidence="1" key="1">
    <citation type="journal article" date="2013" name="PLoS ONE">
        <title>Direct detection of alternative open reading frames translation products in human significantly expands the proteome.</title>
        <authorList>
            <person name="Vanderperre B."/>
            <person name="Lucier J.-F."/>
            <person name="Motard J."/>
            <person name="Tremblay G."/>
            <person name="Vanderperre S."/>
            <person name="Wisztorski M."/>
            <person name="Salzet M."/>
            <person name="Boisvert F.-M."/>
            <person name="Roucou X."/>
        </authorList>
    </citation>
    <scope>NUCLEOTIDE SEQUENCE</scope>
</reference>
<organism evidence="1">
    <name type="scientific">Homo sapiens</name>
    <name type="common">Human</name>
    <dbReference type="NCBI Taxonomy" id="9606"/>
    <lineage>
        <taxon>Eukaryota</taxon>
        <taxon>Metazoa</taxon>
        <taxon>Chordata</taxon>
        <taxon>Craniata</taxon>
        <taxon>Vertebrata</taxon>
        <taxon>Euteleostomi</taxon>
        <taxon>Mammalia</taxon>
        <taxon>Eutheria</taxon>
        <taxon>Euarchontoglires</taxon>
        <taxon>Primates</taxon>
        <taxon>Haplorrhini</taxon>
        <taxon>Catarrhini</taxon>
        <taxon>Hominidae</taxon>
        <taxon>Homo</taxon>
    </lineage>
</organism>
<sequence>MRKMILTMCSTTSMMGNTNSWMPVNWWQRLTNCFKMSARARRF</sequence>
<protein>
    <submittedName>
        <fullName evidence="1">Alternative protein PCDH18</fullName>
    </submittedName>
</protein>